<keyword evidence="3" id="KW-1185">Reference proteome</keyword>
<feature type="domain" description="Peptidase M15C" evidence="1">
    <location>
        <begin position="189"/>
        <end position="257"/>
    </location>
</feature>
<dbReference type="Gene3D" id="3.30.1380.10">
    <property type="match status" value="1"/>
</dbReference>
<dbReference type="AlphaFoldDB" id="E1K249"/>
<accession>E1K249</accession>
<evidence type="ECO:0000313" key="2">
    <source>
        <dbReference type="EMBL" id="EFL49302.1"/>
    </source>
</evidence>
<dbReference type="eggNOG" id="COG0791">
    <property type="taxonomic scope" value="Bacteria"/>
</dbReference>
<sequence length="286" mass="31887" precursor="true">MPRFLLLTILLYLLIAALPATALVALSPQARRDLSVLETAYPGVMTAIEVSPDGRITVVLRDGARIAYDDGRARTPQQAVLDPDLKTMLAQPYPLGPVTAEPPLWFSPGRSRVQALFLALYGHDRAEVRANCRPVVFFNQRLDFNTRFGAADAFKRVSDRLTRLAAADPGIKRFLLPASGGMVWRMIAGTDRLSVHSFAAAVDVSPRGNPYWRNLPRGKNMLAVRQRFPEQVVAAFEAEGFIWGGKWAEFDLMHFEYRPELLLLARLARGEAVPLRPIDSLLRPSR</sequence>
<gene>
    <name evidence="2" type="ORF">DesfrDRAFT_3949</name>
</gene>
<evidence type="ECO:0000259" key="1">
    <source>
        <dbReference type="Pfam" id="PF13539"/>
    </source>
</evidence>
<dbReference type="InterPro" id="IPR009045">
    <property type="entry name" value="Zn_M74/Hedgehog-like"/>
</dbReference>
<dbReference type="Pfam" id="PF13539">
    <property type="entry name" value="Peptidase_M15_4"/>
    <property type="match status" value="1"/>
</dbReference>
<dbReference type="SUPFAM" id="SSF55166">
    <property type="entry name" value="Hedgehog/DD-peptidase"/>
    <property type="match status" value="1"/>
</dbReference>
<protein>
    <recommendedName>
        <fullName evidence="1">Peptidase M15C domain-containing protein</fullName>
    </recommendedName>
</protein>
<organism evidence="2 3">
    <name type="scientific">Solidesulfovibrio fructosivorans JJ]</name>
    <dbReference type="NCBI Taxonomy" id="596151"/>
    <lineage>
        <taxon>Bacteria</taxon>
        <taxon>Pseudomonadati</taxon>
        <taxon>Thermodesulfobacteriota</taxon>
        <taxon>Desulfovibrionia</taxon>
        <taxon>Desulfovibrionales</taxon>
        <taxon>Desulfovibrionaceae</taxon>
        <taxon>Solidesulfovibrio</taxon>
    </lineage>
</organism>
<dbReference type="RefSeq" id="WP_005996862.1">
    <property type="nucleotide sequence ID" value="NZ_AECZ01000050.1"/>
</dbReference>
<evidence type="ECO:0000313" key="3">
    <source>
        <dbReference type="Proteomes" id="UP000006250"/>
    </source>
</evidence>
<reference evidence="2 3" key="1">
    <citation type="submission" date="2010-08" db="EMBL/GenBank/DDBJ databases">
        <title>The draft genome of Desulfovibrio fructosovorans JJ.</title>
        <authorList>
            <consortium name="US DOE Joint Genome Institute (JGI-PGF)"/>
            <person name="Lucas S."/>
            <person name="Copeland A."/>
            <person name="Lapidus A."/>
            <person name="Cheng J.-F."/>
            <person name="Bruce D."/>
            <person name="Goodwin L."/>
            <person name="Pitluck S."/>
            <person name="Land M.L."/>
            <person name="Hauser L."/>
            <person name="Chang Y.-J."/>
            <person name="Jeffries C."/>
            <person name="Wall J.D."/>
            <person name="Stahl D.A."/>
            <person name="Arkin A.P."/>
            <person name="Dehal P."/>
            <person name="Stolyar S.M."/>
            <person name="Hazen T.C."/>
            <person name="Woyke T.J."/>
        </authorList>
    </citation>
    <scope>NUCLEOTIDE SEQUENCE [LARGE SCALE GENOMIC DNA]</scope>
    <source>
        <strain evidence="2 3">JJ</strain>
    </source>
</reference>
<comment type="caution">
    <text evidence="2">The sequence shown here is derived from an EMBL/GenBank/DDBJ whole genome shotgun (WGS) entry which is preliminary data.</text>
</comment>
<dbReference type="OrthoDB" id="9799970at2"/>
<name>E1K249_SOLFR</name>
<dbReference type="InterPro" id="IPR039561">
    <property type="entry name" value="Peptidase_M15C"/>
</dbReference>
<dbReference type="EMBL" id="AECZ01000050">
    <property type="protein sequence ID" value="EFL49302.1"/>
    <property type="molecule type" value="Genomic_DNA"/>
</dbReference>
<dbReference type="Proteomes" id="UP000006250">
    <property type="component" value="Unassembled WGS sequence"/>
</dbReference>
<dbReference type="GO" id="GO:0008233">
    <property type="term" value="F:peptidase activity"/>
    <property type="evidence" value="ECO:0007669"/>
    <property type="project" value="InterPro"/>
</dbReference>
<proteinExistence type="predicted"/>
<dbReference type="STRING" id="596151.DesfrDRAFT_3949"/>